<keyword evidence="1" id="KW-0521">NADP</keyword>
<dbReference type="FunFam" id="3.40.50.720:FF:000213">
    <property type="entry name" value="Putative 2-hydroxyacid dehydrogenase"/>
    <property type="match status" value="1"/>
</dbReference>
<dbReference type="GO" id="GO:0005829">
    <property type="term" value="C:cytosol"/>
    <property type="evidence" value="ECO:0007669"/>
    <property type="project" value="TreeGrafter"/>
</dbReference>
<organism evidence="8 9">
    <name type="scientific">Lupinus angustifolius</name>
    <name type="common">Narrow-leaved blue lupine</name>
    <dbReference type="NCBI Taxonomy" id="3871"/>
    <lineage>
        <taxon>Eukaryota</taxon>
        <taxon>Viridiplantae</taxon>
        <taxon>Streptophyta</taxon>
        <taxon>Embryophyta</taxon>
        <taxon>Tracheophyta</taxon>
        <taxon>Spermatophyta</taxon>
        <taxon>Magnoliopsida</taxon>
        <taxon>eudicotyledons</taxon>
        <taxon>Gunneridae</taxon>
        <taxon>Pentapetalae</taxon>
        <taxon>rosids</taxon>
        <taxon>fabids</taxon>
        <taxon>Fabales</taxon>
        <taxon>Fabaceae</taxon>
        <taxon>Papilionoideae</taxon>
        <taxon>50 kb inversion clade</taxon>
        <taxon>genistoids sensu lato</taxon>
        <taxon>core genistoids</taxon>
        <taxon>Genisteae</taxon>
        <taxon>Lupinus</taxon>
    </lineage>
</organism>
<dbReference type="STRING" id="3871.A0A1J7I1B8"/>
<feature type="domain" description="D-isomer specific 2-hydroxyacid dehydrogenase NAD-binding" evidence="7">
    <location>
        <begin position="259"/>
        <end position="432"/>
    </location>
</feature>
<dbReference type="PANTHER" id="PTHR10996:SF179">
    <property type="entry name" value="D-ISOMER SPECIFIC 2-HYDROXYACID DEHYDROGENASE FAMILY PROTEIN-RELATED"/>
    <property type="match status" value="1"/>
</dbReference>
<keyword evidence="2 5" id="KW-0560">Oxidoreductase</keyword>
<dbReference type="PANTHER" id="PTHR10996">
    <property type="entry name" value="2-HYDROXYACID DEHYDROGENASE-RELATED"/>
    <property type="match status" value="1"/>
</dbReference>
<dbReference type="Gene3D" id="3.40.50.720">
    <property type="entry name" value="NAD(P)-binding Rossmann-like Domain"/>
    <property type="match status" value="3"/>
</dbReference>
<name>A0A1J7I1B8_LUPAN</name>
<dbReference type="CDD" id="cd12156">
    <property type="entry name" value="HPPR"/>
    <property type="match status" value="1"/>
</dbReference>
<dbReference type="Pfam" id="PF02826">
    <property type="entry name" value="2-Hacid_dh_C"/>
    <property type="match status" value="1"/>
</dbReference>
<dbReference type="InterPro" id="IPR006140">
    <property type="entry name" value="D-isomer_DH_NAD-bd"/>
</dbReference>
<dbReference type="Proteomes" id="UP000188354">
    <property type="component" value="Chromosome LG01"/>
</dbReference>
<dbReference type="GO" id="GO:0016618">
    <property type="term" value="F:hydroxypyruvate reductase [NAD(P)H] activity"/>
    <property type="evidence" value="ECO:0007669"/>
    <property type="project" value="UniProtKB-ARBA"/>
</dbReference>
<evidence type="ECO:0000313" key="8">
    <source>
        <dbReference type="EMBL" id="OIW18985.1"/>
    </source>
</evidence>
<dbReference type="AlphaFoldDB" id="A0A1J7I1B8"/>
<evidence type="ECO:0000256" key="3">
    <source>
        <dbReference type="ARBA" id="ARBA00023027"/>
    </source>
</evidence>
<dbReference type="InterPro" id="IPR036291">
    <property type="entry name" value="NAD(P)-bd_dom_sf"/>
</dbReference>
<feature type="domain" description="D-isomer specific 2-hydroxyacid dehydrogenase catalytic" evidence="6">
    <location>
        <begin position="51"/>
        <end position="113"/>
    </location>
</feature>
<dbReference type="Gramene" id="OIW18985">
    <property type="protein sequence ID" value="OIW18985"/>
    <property type="gene ID" value="TanjilG_23762"/>
</dbReference>
<dbReference type="GO" id="GO:0009853">
    <property type="term" value="P:photorespiration"/>
    <property type="evidence" value="ECO:0007669"/>
    <property type="project" value="UniProtKB-ARBA"/>
</dbReference>
<evidence type="ECO:0000313" key="9">
    <source>
        <dbReference type="Proteomes" id="UP000188354"/>
    </source>
</evidence>
<evidence type="ECO:0000259" key="7">
    <source>
        <dbReference type="Pfam" id="PF02826"/>
    </source>
</evidence>
<feature type="domain" description="D-isomer specific 2-hydroxyacid dehydrogenase catalytic" evidence="6">
    <location>
        <begin position="196"/>
        <end position="461"/>
    </location>
</feature>
<keyword evidence="9" id="KW-1185">Reference proteome</keyword>
<dbReference type="PROSITE" id="PS00065">
    <property type="entry name" value="D_2_HYDROXYACID_DH_1"/>
    <property type="match status" value="1"/>
</dbReference>
<dbReference type="SUPFAM" id="SSF52283">
    <property type="entry name" value="Formate/glycerate dehydrogenase catalytic domain-like"/>
    <property type="match status" value="2"/>
</dbReference>
<proteinExistence type="inferred from homology"/>
<dbReference type="GO" id="GO:0030267">
    <property type="term" value="F:glyoxylate reductase (NADPH) activity"/>
    <property type="evidence" value="ECO:0007669"/>
    <property type="project" value="UniProtKB-EC"/>
</dbReference>
<evidence type="ECO:0000256" key="4">
    <source>
        <dbReference type="ARBA" id="ARBA00066661"/>
    </source>
</evidence>
<dbReference type="SUPFAM" id="SSF51735">
    <property type="entry name" value="NAD(P)-binding Rossmann-fold domains"/>
    <property type="match status" value="1"/>
</dbReference>
<accession>A0A1J7I1B8</accession>
<gene>
    <name evidence="8" type="ORF">TanjilG_23762</name>
</gene>
<comment type="similarity">
    <text evidence="5">Belongs to the D-isomer specific 2-hydroxyacid dehydrogenase family.</text>
</comment>
<dbReference type="OMA" id="KWNHDLY"/>
<protein>
    <recommendedName>
        <fullName evidence="4">glyoxylate reductase (NADP(+))</fullName>
        <ecNumber evidence="4">1.1.1.79</ecNumber>
    </recommendedName>
</protein>
<evidence type="ECO:0000256" key="1">
    <source>
        <dbReference type="ARBA" id="ARBA00022857"/>
    </source>
</evidence>
<reference evidence="8 9" key="1">
    <citation type="journal article" date="2017" name="Plant Biotechnol. J.">
        <title>A comprehensive draft genome sequence for lupin (Lupinus angustifolius), an emerging health food: insights into plant-microbe interactions and legume evolution.</title>
        <authorList>
            <person name="Hane J.K."/>
            <person name="Ming Y."/>
            <person name="Kamphuis L.G."/>
            <person name="Nelson M.N."/>
            <person name="Garg G."/>
            <person name="Atkins C.A."/>
            <person name="Bayer P.E."/>
            <person name="Bravo A."/>
            <person name="Bringans S."/>
            <person name="Cannon S."/>
            <person name="Edwards D."/>
            <person name="Foley R."/>
            <person name="Gao L.L."/>
            <person name="Harrison M.J."/>
            <person name="Huang W."/>
            <person name="Hurgobin B."/>
            <person name="Li S."/>
            <person name="Liu C.W."/>
            <person name="McGrath A."/>
            <person name="Morahan G."/>
            <person name="Murray J."/>
            <person name="Weller J."/>
            <person name="Jian J."/>
            <person name="Singh K.B."/>
        </authorList>
    </citation>
    <scope>NUCLEOTIDE SEQUENCE [LARGE SCALE GENOMIC DNA]</scope>
    <source>
        <strain evidence="9">cv. Tanjil</strain>
        <tissue evidence="8">Whole plant</tissue>
    </source>
</reference>
<keyword evidence="3" id="KW-0520">NAD</keyword>
<dbReference type="InterPro" id="IPR050223">
    <property type="entry name" value="D-isomer_2-hydroxyacid_DH"/>
</dbReference>
<evidence type="ECO:0000256" key="5">
    <source>
        <dbReference type="RuleBase" id="RU003719"/>
    </source>
</evidence>
<dbReference type="GO" id="GO:0051287">
    <property type="term" value="F:NAD binding"/>
    <property type="evidence" value="ECO:0007669"/>
    <property type="project" value="InterPro"/>
</dbReference>
<dbReference type="EMBL" id="CM007361">
    <property type="protein sequence ID" value="OIW18985.1"/>
    <property type="molecule type" value="Genomic_DNA"/>
</dbReference>
<dbReference type="InterPro" id="IPR029752">
    <property type="entry name" value="D-isomer_DH_CS1"/>
</dbReference>
<evidence type="ECO:0000256" key="2">
    <source>
        <dbReference type="ARBA" id="ARBA00023002"/>
    </source>
</evidence>
<sequence>MEVFPKVLVLGLPTCYETLQSIYSHKFNFINPNSSNLPLHQFIISNHPPSIRAILCSVSFPLTADFLRLFPSLGLVVTTSAGTDHIDLNECRRLRINVAGAGGLFSEDVADKAVALLIDTMRKISAADRYVQTRNHGGEWDFPLEMEVFPKVLVLGLPTCYETLQSIYSHKFNFINPNSSNLPLHQFIISNHPPSIRAILCSVSFPLTADFLRLFPSLGLVVTTSAGTDHIDLNECRRLRINVAGAGGLFSEDVADKAVALLIDTMRKISAADRYVQTRNHGGEWDFPLGYKISGKRVGIVGLGNIGMEVAKRMESFGCIILYHSRYQKSSVSYPFYSNIVDLATNSNALVVCCALNEQTKHIINREVLLALGKEGFIVNVGRGGLIDENQLVKCLIEGEIGGAGLDVFENEPHVPQELLALDNVVLSPHCAAFTSESVMSLCELVGGNLESFFSNMPLITPLKLD</sequence>
<dbReference type="Pfam" id="PF00389">
    <property type="entry name" value="2-Hacid_dh"/>
    <property type="match status" value="2"/>
</dbReference>
<dbReference type="InterPro" id="IPR006139">
    <property type="entry name" value="D-isomer_2_OHA_DH_cat_dom"/>
</dbReference>
<evidence type="ECO:0000259" key="6">
    <source>
        <dbReference type="Pfam" id="PF00389"/>
    </source>
</evidence>
<dbReference type="EC" id="1.1.1.79" evidence="4"/>